<sequence>MEGKAKIFLQVFYKIVYKSSNNYLAGIREVMAKKMVEKQLQNASKNSTVPPRRVTLDISNKIQNIHYNLTSSKASIRRIIQRIWQINKARLPLPLPFEDVISVNDSITQEKINRDDVKGMLIFMSSFGQEIQKSSSLWMTDYM</sequence>
<dbReference type="EMBL" id="HG994583">
    <property type="protein sequence ID" value="CAF2926100.1"/>
    <property type="molecule type" value="Genomic_DNA"/>
</dbReference>
<accession>A0A7R8H7N1</accession>
<gene>
    <name evidence="1" type="ORF">LSAA_8414</name>
</gene>
<keyword evidence="2" id="KW-1185">Reference proteome</keyword>
<reference evidence="1" key="1">
    <citation type="submission" date="2021-02" db="EMBL/GenBank/DDBJ databases">
        <authorList>
            <person name="Bekaert M."/>
        </authorList>
    </citation>
    <scope>NUCLEOTIDE SEQUENCE</scope>
    <source>
        <strain evidence="1">IoA-00</strain>
    </source>
</reference>
<organism evidence="1 2">
    <name type="scientific">Lepeophtheirus salmonis</name>
    <name type="common">Salmon louse</name>
    <name type="synonym">Caligus salmonis</name>
    <dbReference type="NCBI Taxonomy" id="72036"/>
    <lineage>
        <taxon>Eukaryota</taxon>
        <taxon>Metazoa</taxon>
        <taxon>Ecdysozoa</taxon>
        <taxon>Arthropoda</taxon>
        <taxon>Crustacea</taxon>
        <taxon>Multicrustacea</taxon>
        <taxon>Hexanauplia</taxon>
        <taxon>Copepoda</taxon>
        <taxon>Siphonostomatoida</taxon>
        <taxon>Caligidae</taxon>
        <taxon>Lepeophtheirus</taxon>
    </lineage>
</organism>
<protein>
    <submittedName>
        <fullName evidence="1">(salmon louse) hypothetical protein</fullName>
    </submittedName>
</protein>
<dbReference type="Proteomes" id="UP000675881">
    <property type="component" value="Chromosome 4"/>
</dbReference>
<proteinExistence type="predicted"/>
<evidence type="ECO:0000313" key="1">
    <source>
        <dbReference type="EMBL" id="CAF2926100.1"/>
    </source>
</evidence>
<dbReference type="AlphaFoldDB" id="A0A7R8H7N1"/>
<name>A0A7R8H7N1_LEPSM</name>
<evidence type="ECO:0000313" key="2">
    <source>
        <dbReference type="Proteomes" id="UP000675881"/>
    </source>
</evidence>